<dbReference type="PROSITE" id="PS50404">
    <property type="entry name" value="GST_NTER"/>
    <property type="match status" value="1"/>
</dbReference>
<dbReference type="InterPro" id="IPR036282">
    <property type="entry name" value="Glutathione-S-Trfase_C_sf"/>
</dbReference>
<feature type="domain" description="GST C-terminal" evidence="3">
    <location>
        <begin position="89"/>
        <end position="214"/>
    </location>
</feature>
<protein>
    <submittedName>
        <fullName evidence="4">Maleylacetoacetate isomerase</fullName>
    </submittedName>
</protein>
<dbReference type="GO" id="GO:0006559">
    <property type="term" value="P:L-phenylalanine catabolic process"/>
    <property type="evidence" value="ECO:0007669"/>
    <property type="project" value="TreeGrafter"/>
</dbReference>
<dbReference type="AlphaFoldDB" id="A0A0P6W3Q7"/>
<reference evidence="4 5" key="1">
    <citation type="submission" date="2015-09" db="EMBL/GenBank/DDBJ databases">
        <authorList>
            <person name="Jackson K.R."/>
            <person name="Lunt B.L."/>
            <person name="Fisher J.N.B."/>
            <person name="Gardner A.V."/>
            <person name="Bailey M.E."/>
            <person name="Deus L.M."/>
            <person name="Earl A.S."/>
            <person name="Gibby P.D."/>
            <person name="Hartmann K.A."/>
            <person name="Liu J.E."/>
            <person name="Manci A.M."/>
            <person name="Nielsen D.A."/>
            <person name="Solomon M.B."/>
            <person name="Breakwell D.P."/>
            <person name="Burnett S.H."/>
            <person name="Grose J.H."/>
        </authorList>
    </citation>
    <scope>NUCLEOTIDE SEQUENCE [LARGE SCALE GENOMIC DNA]</scope>
    <source>
        <strain evidence="4 5">16</strain>
    </source>
</reference>
<evidence type="ECO:0000256" key="1">
    <source>
        <dbReference type="ARBA" id="ARBA00010007"/>
    </source>
</evidence>
<dbReference type="SFLD" id="SFLDS00019">
    <property type="entry name" value="Glutathione_Transferase_(cytos"/>
    <property type="match status" value="1"/>
</dbReference>
<evidence type="ECO:0000313" key="4">
    <source>
        <dbReference type="EMBL" id="KPL53815.1"/>
    </source>
</evidence>
<gene>
    <name evidence="4" type="ORF">ABB55_17700</name>
</gene>
<feature type="domain" description="GST N-terminal" evidence="2">
    <location>
        <begin position="3"/>
        <end position="84"/>
    </location>
</feature>
<sequence length="214" mass="23095">MADAPLLVGYWRSSAAYRVRIAVNLKGLTPRHAAVHLRKGEQRGADHLGLNPSGLVPVWQEEGFSLAQSLAIIEYLDETWPEPPILPAAPRDRAVAREIALTVACDIHPLGNLRVLDKLTADWGAGAPARAAWNRHWIGIGFAAIEARLAHSAGRYAVGDAPSLADICLVPQVYNARRFELDLTPYPLIRAVDEAARAHPAFAAAAPEAQADAE</sequence>
<dbReference type="GO" id="GO:0016034">
    <property type="term" value="F:maleylacetoacetate isomerase activity"/>
    <property type="evidence" value="ECO:0007669"/>
    <property type="project" value="TreeGrafter"/>
</dbReference>
<evidence type="ECO:0000259" key="3">
    <source>
        <dbReference type="PROSITE" id="PS50405"/>
    </source>
</evidence>
<dbReference type="InterPro" id="IPR010987">
    <property type="entry name" value="Glutathione-S-Trfase_C-like"/>
</dbReference>
<dbReference type="PROSITE" id="PS50405">
    <property type="entry name" value="GST_CTER"/>
    <property type="match status" value="1"/>
</dbReference>
<evidence type="ECO:0000259" key="2">
    <source>
        <dbReference type="PROSITE" id="PS50404"/>
    </source>
</evidence>
<dbReference type="Pfam" id="PF13410">
    <property type="entry name" value="GST_C_2"/>
    <property type="match status" value="1"/>
</dbReference>
<dbReference type="GO" id="GO:0006749">
    <property type="term" value="P:glutathione metabolic process"/>
    <property type="evidence" value="ECO:0007669"/>
    <property type="project" value="TreeGrafter"/>
</dbReference>
<dbReference type="CDD" id="cd03191">
    <property type="entry name" value="GST_C_Zeta"/>
    <property type="match status" value="1"/>
</dbReference>
<evidence type="ECO:0000313" key="5">
    <source>
        <dbReference type="Proteomes" id="UP000048984"/>
    </source>
</evidence>
<dbReference type="InterPro" id="IPR004045">
    <property type="entry name" value="Glutathione_S-Trfase_N"/>
</dbReference>
<dbReference type="PANTHER" id="PTHR42673:SF21">
    <property type="entry name" value="GLUTATHIONE S-TRANSFERASE YFCF"/>
    <property type="match status" value="1"/>
</dbReference>
<name>A0A0P6W3Q7_9HYPH</name>
<organism evidence="4 5">
    <name type="scientific">Prosthecodimorpha hirschii</name>
    <dbReference type="NCBI Taxonomy" id="665126"/>
    <lineage>
        <taxon>Bacteria</taxon>
        <taxon>Pseudomonadati</taxon>
        <taxon>Pseudomonadota</taxon>
        <taxon>Alphaproteobacteria</taxon>
        <taxon>Hyphomicrobiales</taxon>
        <taxon>Ancalomicrobiaceae</taxon>
        <taxon>Prosthecodimorpha</taxon>
    </lineage>
</organism>
<dbReference type="NCBIfam" id="TIGR01262">
    <property type="entry name" value="maiA"/>
    <property type="match status" value="1"/>
</dbReference>
<dbReference type="GO" id="GO:0004364">
    <property type="term" value="F:glutathione transferase activity"/>
    <property type="evidence" value="ECO:0007669"/>
    <property type="project" value="TreeGrafter"/>
</dbReference>
<dbReference type="SUPFAM" id="SSF47616">
    <property type="entry name" value="GST C-terminal domain-like"/>
    <property type="match status" value="1"/>
</dbReference>
<dbReference type="InterPro" id="IPR040079">
    <property type="entry name" value="Glutathione_S-Trfase"/>
</dbReference>
<keyword evidence="5" id="KW-1185">Reference proteome</keyword>
<dbReference type="GO" id="GO:0005737">
    <property type="term" value="C:cytoplasm"/>
    <property type="evidence" value="ECO:0007669"/>
    <property type="project" value="InterPro"/>
</dbReference>
<dbReference type="PANTHER" id="PTHR42673">
    <property type="entry name" value="MALEYLACETOACETATE ISOMERASE"/>
    <property type="match status" value="1"/>
</dbReference>
<keyword evidence="4" id="KW-0413">Isomerase</keyword>
<dbReference type="RefSeq" id="WP_054359979.1">
    <property type="nucleotide sequence ID" value="NZ_JAPCYQ010000001.1"/>
</dbReference>
<dbReference type="Proteomes" id="UP000048984">
    <property type="component" value="Unassembled WGS sequence"/>
</dbReference>
<dbReference type="Gene3D" id="1.20.1050.10">
    <property type="match status" value="1"/>
</dbReference>
<dbReference type="Gene3D" id="3.40.30.10">
    <property type="entry name" value="Glutaredoxin"/>
    <property type="match status" value="1"/>
</dbReference>
<dbReference type="STRING" id="665126.ABB55_17700"/>
<dbReference type="CDD" id="cd03042">
    <property type="entry name" value="GST_N_Zeta"/>
    <property type="match status" value="1"/>
</dbReference>
<reference evidence="4 5" key="2">
    <citation type="submission" date="2015-10" db="EMBL/GenBank/DDBJ databases">
        <title>Draft Genome Sequence of Prosthecomicrobium hirschii ATCC 27832.</title>
        <authorList>
            <person name="Daniel J."/>
            <person name="Givan S.A."/>
            <person name="Brun Y.V."/>
            <person name="Brown P.J."/>
        </authorList>
    </citation>
    <scope>NUCLEOTIDE SEQUENCE [LARGE SCALE GENOMIC DNA]</scope>
    <source>
        <strain evidence="4 5">16</strain>
    </source>
</reference>
<dbReference type="Pfam" id="PF13409">
    <property type="entry name" value="GST_N_2"/>
    <property type="match status" value="1"/>
</dbReference>
<dbReference type="EMBL" id="LJYW01000001">
    <property type="protein sequence ID" value="KPL53815.1"/>
    <property type="molecule type" value="Genomic_DNA"/>
</dbReference>
<proteinExistence type="inferred from homology"/>
<comment type="similarity">
    <text evidence="1">Belongs to the GST superfamily. Zeta family.</text>
</comment>
<dbReference type="OrthoDB" id="509852at2"/>
<dbReference type="InterPro" id="IPR005955">
    <property type="entry name" value="GST_Zeta"/>
</dbReference>
<dbReference type="SUPFAM" id="SSF52833">
    <property type="entry name" value="Thioredoxin-like"/>
    <property type="match status" value="1"/>
</dbReference>
<dbReference type="FunFam" id="1.20.1050.10:FF:000017">
    <property type="entry name" value="Maleylacetoacetate isomerase"/>
    <property type="match status" value="1"/>
</dbReference>
<dbReference type="InterPro" id="IPR034330">
    <property type="entry name" value="GST_Zeta_C"/>
</dbReference>
<dbReference type="SFLD" id="SFLDG00358">
    <property type="entry name" value="Main_(cytGST)"/>
    <property type="match status" value="1"/>
</dbReference>
<dbReference type="InterPro" id="IPR036249">
    <property type="entry name" value="Thioredoxin-like_sf"/>
</dbReference>
<comment type="caution">
    <text evidence="4">The sequence shown here is derived from an EMBL/GenBank/DDBJ whole genome shotgun (WGS) entry which is preliminary data.</text>
</comment>
<accession>A0A0P6W3Q7</accession>
<dbReference type="InterPro" id="IPR034333">
    <property type="entry name" value="GST_Zeta_N"/>
</dbReference>